<keyword evidence="6" id="KW-0446">Lipid-binding</keyword>
<feature type="region of interest" description="Disordered" evidence="8">
    <location>
        <begin position="1"/>
        <end position="44"/>
    </location>
</feature>
<dbReference type="PANTHER" id="PTHR46979">
    <property type="entry name" value="SORTING NEXIN-41"/>
    <property type="match status" value="1"/>
</dbReference>
<comment type="caution">
    <text evidence="9">The sequence shown here is derived from an EMBL/GenBank/DDBJ whole genome shotgun (WGS) entry which is preliminary data.</text>
</comment>
<name>A0A1B7SIN4_9ASCO</name>
<evidence type="ECO:0000256" key="5">
    <source>
        <dbReference type="ARBA" id="ARBA00022927"/>
    </source>
</evidence>
<reference evidence="9" key="1">
    <citation type="journal article" date="2021" name="Open Biol.">
        <title>Shared evolutionary footprints suggest mitochondrial oxidative damage underlies multiple complex I losses in fungi.</title>
        <authorList>
            <person name="Schikora-Tamarit M.A."/>
            <person name="Marcet-Houben M."/>
            <person name="Nosek J."/>
            <person name="Gabaldon T."/>
        </authorList>
    </citation>
    <scope>NUCLEOTIDE SEQUENCE</scope>
    <source>
        <strain evidence="9">NCAIM Y.01608</strain>
    </source>
</reference>
<dbReference type="InterPro" id="IPR044106">
    <property type="entry name" value="PX_Snx41/Atg20"/>
</dbReference>
<dbReference type="EMBL" id="JAEUBD010001266">
    <property type="protein sequence ID" value="KAH3662897.1"/>
    <property type="molecule type" value="Genomic_DNA"/>
</dbReference>
<dbReference type="InterPro" id="IPR051079">
    <property type="entry name" value="Sorting_Nexin_Autophagy"/>
</dbReference>
<dbReference type="Pfam" id="PF00787">
    <property type="entry name" value="PX"/>
    <property type="match status" value="1"/>
</dbReference>
<dbReference type="GO" id="GO:0042147">
    <property type="term" value="P:retrograde transport, endosome to Golgi"/>
    <property type="evidence" value="ECO:0007669"/>
    <property type="project" value="InterPro"/>
</dbReference>
<feature type="region of interest" description="Disordered" evidence="8">
    <location>
        <begin position="420"/>
        <end position="447"/>
    </location>
</feature>
<dbReference type="InterPro" id="IPR001683">
    <property type="entry name" value="PX_dom"/>
</dbReference>
<evidence type="ECO:0000256" key="6">
    <source>
        <dbReference type="ARBA" id="ARBA00023121"/>
    </source>
</evidence>
<comment type="similarity">
    <text evidence="2">Belongs to the sorting nexin family.</text>
</comment>
<evidence type="ECO:0000256" key="3">
    <source>
        <dbReference type="ARBA" id="ARBA00022448"/>
    </source>
</evidence>
<comment type="subcellular location">
    <subcellularLocation>
        <location evidence="1">Endosome membrane</location>
        <topology evidence="1">Peripheral membrane protein</topology>
    </subcellularLocation>
</comment>
<dbReference type="GO" id="GO:0035091">
    <property type="term" value="F:phosphatidylinositol binding"/>
    <property type="evidence" value="ECO:0007669"/>
    <property type="project" value="InterPro"/>
</dbReference>
<organism evidence="9 10">
    <name type="scientific">Ogataea polymorpha</name>
    <dbReference type="NCBI Taxonomy" id="460523"/>
    <lineage>
        <taxon>Eukaryota</taxon>
        <taxon>Fungi</taxon>
        <taxon>Dikarya</taxon>
        <taxon>Ascomycota</taxon>
        <taxon>Saccharomycotina</taxon>
        <taxon>Pichiomycetes</taxon>
        <taxon>Pichiales</taxon>
        <taxon>Pichiaceae</taxon>
        <taxon>Ogataea</taxon>
    </lineage>
</organism>
<keyword evidence="4" id="KW-0967">Endosome</keyword>
<dbReference type="Gene3D" id="3.30.1520.10">
    <property type="entry name" value="Phox-like domain"/>
    <property type="match status" value="1"/>
</dbReference>
<dbReference type="GO" id="GO:0005829">
    <property type="term" value="C:cytosol"/>
    <property type="evidence" value="ECO:0007669"/>
    <property type="project" value="GOC"/>
</dbReference>
<evidence type="ECO:0000313" key="10">
    <source>
        <dbReference type="Proteomes" id="UP000788993"/>
    </source>
</evidence>
<dbReference type="GO" id="GO:0010008">
    <property type="term" value="C:endosome membrane"/>
    <property type="evidence" value="ECO:0007669"/>
    <property type="project" value="UniProtKB-SubCell"/>
</dbReference>
<protein>
    <submittedName>
        <fullName evidence="9">Uncharacterized protein</fullName>
    </submittedName>
</protein>
<feature type="compositionally biased region" description="Polar residues" evidence="8">
    <location>
        <begin position="430"/>
        <end position="441"/>
    </location>
</feature>
<keyword evidence="3" id="KW-0813">Transport</keyword>
<evidence type="ECO:0000256" key="7">
    <source>
        <dbReference type="ARBA" id="ARBA00023136"/>
    </source>
</evidence>
<keyword evidence="5" id="KW-0653">Protein transport</keyword>
<evidence type="ECO:0000256" key="4">
    <source>
        <dbReference type="ARBA" id="ARBA00022753"/>
    </source>
</evidence>
<dbReference type="Proteomes" id="UP000788993">
    <property type="component" value="Unassembled WGS sequence"/>
</dbReference>
<accession>A0A1B7SIN4</accession>
<dbReference type="RefSeq" id="XP_018211261.1">
    <property type="nucleotide sequence ID" value="XM_018357321.1"/>
</dbReference>
<dbReference type="SUPFAM" id="SSF64268">
    <property type="entry name" value="PX domain"/>
    <property type="match status" value="1"/>
</dbReference>
<evidence type="ECO:0000256" key="8">
    <source>
        <dbReference type="SAM" id="MobiDB-lite"/>
    </source>
</evidence>
<dbReference type="CDD" id="cd06867">
    <property type="entry name" value="PX_SNX41_42"/>
    <property type="match status" value="1"/>
</dbReference>
<evidence type="ECO:0000256" key="1">
    <source>
        <dbReference type="ARBA" id="ARBA00004481"/>
    </source>
</evidence>
<reference evidence="9" key="2">
    <citation type="submission" date="2021-01" db="EMBL/GenBank/DDBJ databases">
        <authorList>
            <person name="Schikora-Tamarit M.A."/>
        </authorList>
    </citation>
    <scope>NUCLEOTIDE SEQUENCE</scope>
    <source>
        <strain evidence="9">NCAIM Y.01608</strain>
    </source>
</reference>
<dbReference type="InterPro" id="IPR036871">
    <property type="entry name" value="PX_dom_sf"/>
</dbReference>
<feature type="compositionally biased region" description="Basic and acidic residues" evidence="8">
    <location>
        <begin position="420"/>
        <end position="429"/>
    </location>
</feature>
<keyword evidence="7" id="KW-0472">Membrane</keyword>
<proteinExistence type="inferred from homology"/>
<gene>
    <name evidence="9" type="ORF">OGATHE_004473</name>
</gene>
<dbReference type="PROSITE" id="PS50195">
    <property type="entry name" value="PX"/>
    <property type="match status" value="1"/>
</dbReference>
<evidence type="ECO:0000256" key="2">
    <source>
        <dbReference type="ARBA" id="ARBA00010883"/>
    </source>
</evidence>
<dbReference type="AlphaFoldDB" id="A0A1B7SIN4"/>
<dbReference type="PANTHER" id="PTHR46979:SF2">
    <property type="entry name" value="SORTING NEXIN-41"/>
    <property type="match status" value="1"/>
</dbReference>
<evidence type="ECO:0000313" key="9">
    <source>
        <dbReference type="EMBL" id="KAH3662897.1"/>
    </source>
</evidence>
<feature type="compositionally biased region" description="Polar residues" evidence="8">
    <location>
        <begin position="8"/>
        <end position="44"/>
    </location>
</feature>
<keyword evidence="10" id="KW-1185">Reference proteome</keyword>
<dbReference type="OrthoDB" id="289314at2759"/>
<dbReference type="SMART" id="SM00312">
    <property type="entry name" value="PX"/>
    <property type="match status" value="1"/>
</dbReference>
<sequence>MDYDEFSNDNNPFAGSNHFYSNGISNTTETGEPQDSDTSGASLGVQSVDSQPLVSHMPAQHSDSASVVITNYEVLRDFKNITTVFYKIEYMSNSVLRRYTDFVFLRSYLTKIFQTKVIPPIPEKHSLGRLIKNPFTYKSDTKIIYRRIRLLQYFLTELMSDPEIKQAEVFVKFLDSSQKNWLQMVKSGHVASLSSKSVLLTSPRNPTIPNPYLVYLPVPPLGLAKKYDSSLNSRIFVPLEKKAKLLLQRVQGLEQTSKKLIKDFERNRLAMVELGGFFNIFSILEDQQKHIEDFGNKIDLTFLNIEILTKSITVKIYEPLIILRLTLVSILHRLHYRKLKELQLSYLQEIIVKKQIRLKSLIERVTSEFKLNQVLHNNSVDSPSLNRAINELKVKKQKRKQLDESSLIIINEQLHKDDHDESFIKDHDNNSTLSKGSQGNWKTAIAGTSSSASSNKIHTTATSSHKSVSKLTPDELGSEICTARLELNEKLTPCFTNLMLDVKYISLEVEKNVNHQLAKVIQRLYDIMSDWQTVVFSEFAQSCLNIWSNDTCLN</sequence>
<dbReference type="GO" id="GO:0015031">
    <property type="term" value="P:protein transport"/>
    <property type="evidence" value="ECO:0007669"/>
    <property type="project" value="UniProtKB-KW"/>
</dbReference>